<dbReference type="Pfam" id="PF13904">
    <property type="entry name" value="CCDC34"/>
    <property type="match status" value="1"/>
</dbReference>
<evidence type="ECO:0000313" key="5">
    <source>
        <dbReference type="Proteomes" id="UP001152799"/>
    </source>
</evidence>
<dbReference type="PANTHER" id="PTHR23247">
    <property type="entry name" value="NY-REN-41 ANTIGEN L15 -RELATED"/>
    <property type="match status" value="1"/>
</dbReference>
<feature type="region of interest" description="Disordered" evidence="2">
    <location>
        <begin position="74"/>
        <end position="100"/>
    </location>
</feature>
<feature type="domain" description="Coiled-coil" evidence="3">
    <location>
        <begin position="143"/>
        <end position="306"/>
    </location>
</feature>
<dbReference type="Proteomes" id="UP001152799">
    <property type="component" value="Chromosome 5"/>
</dbReference>
<evidence type="ECO:0000256" key="2">
    <source>
        <dbReference type="SAM" id="MobiDB-lite"/>
    </source>
</evidence>
<sequence length="319" mass="37186">MHRYSDNRNSVHGTAKRFVRRYVNPAIYIEEEIIEKPPRRIISRISECSDEELENNGSRRSSCTTIIVSKSNESPASSAYFSNEQSSSSSDNPKSASSTCKLDVQPNKVVMNELKLELGSLVTDATNALDTVGIISWTPGNNNSVQNWIEKKENNRKQKPNKIAQIMSKQREEKRKKCADQERENFKNWLARKNKVQEIKRMEKISEIEEEKLEAVRKEKKKIENVNNFNEWLKKKKLEEIEKKLTQNFTVLTSYQAKLKRIEESEQAYKEWLEHVKLRPKPVPMNQGLKSLSLLKSVTYINPIPWKPNMEFDNKRIPC</sequence>
<evidence type="ECO:0000256" key="1">
    <source>
        <dbReference type="SAM" id="Coils"/>
    </source>
</evidence>
<evidence type="ECO:0000259" key="3">
    <source>
        <dbReference type="Pfam" id="PF13904"/>
    </source>
</evidence>
<dbReference type="PANTHER" id="PTHR23247:SF2">
    <property type="entry name" value="COILED-COIL DOMAIN-CONTAINING PROTEIN 34"/>
    <property type="match status" value="1"/>
</dbReference>
<feature type="compositionally biased region" description="Low complexity" evidence="2">
    <location>
        <begin position="76"/>
        <end position="98"/>
    </location>
</feature>
<dbReference type="InterPro" id="IPR025259">
    <property type="entry name" value="CCDC34/181"/>
</dbReference>
<proteinExistence type="predicted"/>
<feature type="coiled-coil region" evidence="1">
    <location>
        <begin position="164"/>
        <end position="226"/>
    </location>
</feature>
<dbReference type="EMBL" id="OU892281">
    <property type="protein sequence ID" value="CAG9768622.1"/>
    <property type="molecule type" value="Genomic_DNA"/>
</dbReference>
<reference evidence="4" key="1">
    <citation type="submission" date="2022-01" db="EMBL/GenBank/DDBJ databases">
        <authorList>
            <person name="King R."/>
        </authorList>
    </citation>
    <scope>NUCLEOTIDE SEQUENCE</scope>
</reference>
<dbReference type="OrthoDB" id="6591885at2759"/>
<name>A0A9N9MNZ7_9CUCU</name>
<organism evidence="4 5">
    <name type="scientific">Ceutorhynchus assimilis</name>
    <name type="common">cabbage seed weevil</name>
    <dbReference type="NCBI Taxonomy" id="467358"/>
    <lineage>
        <taxon>Eukaryota</taxon>
        <taxon>Metazoa</taxon>
        <taxon>Ecdysozoa</taxon>
        <taxon>Arthropoda</taxon>
        <taxon>Hexapoda</taxon>
        <taxon>Insecta</taxon>
        <taxon>Pterygota</taxon>
        <taxon>Neoptera</taxon>
        <taxon>Endopterygota</taxon>
        <taxon>Coleoptera</taxon>
        <taxon>Polyphaga</taxon>
        <taxon>Cucujiformia</taxon>
        <taxon>Curculionidae</taxon>
        <taxon>Ceutorhynchinae</taxon>
        <taxon>Ceutorhynchus</taxon>
    </lineage>
</organism>
<keyword evidence="5" id="KW-1185">Reference proteome</keyword>
<gene>
    <name evidence="4" type="ORF">CEUTPL_LOCUS9149</name>
</gene>
<keyword evidence="1" id="KW-0175">Coiled coil</keyword>
<evidence type="ECO:0000313" key="4">
    <source>
        <dbReference type="EMBL" id="CAG9768622.1"/>
    </source>
</evidence>
<protein>
    <recommendedName>
        <fullName evidence="3">Coiled-coil domain-containing protein</fullName>
    </recommendedName>
</protein>
<dbReference type="InterPro" id="IPR045323">
    <property type="entry name" value="CCDC34"/>
</dbReference>
<dbReference type="AlphaFoldDB" id="A0A9N9MNZ7"/>
<accession>A0A9N9MNZ7</accession>